<feature type="non-terminal residue" evidence="1">
    <location>
        <position position="1"/>
    </location>
</feature>
<protein>
    <submittedName>
        <fullName evidence="1">Uncharacterized protein</fullName>
    </submittedName>
</protein>
<name>A0A392V2P6_9FABA</name>
<keyword evidence="2" id="KW-1185">Reference proteome</keyword>
<comment type="caution">
    <text evidence="1">The sequence shown here is derived from an EMBL/GenBank/DDBJ whole genome shotgun (WGS) entry which is preliminary data.</text>
</comment>
<organism evidence="1 2">
    <name type="scientific">Trifolium medium</name>
    <dbReference type="NCBI Taxonomy" id="97028"/>
    <lineage>
        <taxon>Eukaryota</taxon>
        <taxon>Viridiplantae</taxon>
        <taxon>Streptophyta</taxon>
        <taxon>Embryophyta</taxon>
        <taxon>Tracheophyta</taxon>
        <taxon>Spermatophyta</taxon>
        <taxon>Magnoliopsida</taxon>
        <taxon>eudicotyledons</taxon>
        <taxon>Gunneridae</taxon>
        <taxon>Pentapetalae</taxon>
        <taxon>rosids</taxon>
        <taxon>fabids</taxon>
        <taxon>Fabales</taxon>
        <taxon>Fabaceae</taxon>
        <taxon>Papilionoideae</taxon>
        <taxon>50 kb inversion clade</taxon>
        <taxon>NPAAA clade</taxon>
        <taxon>Hologalegina</taxon>
        <taxon>IRL clade</taxon>
        <taxon>Trifolieae</taxon>
        <taxon>Trifolium</taxon>
    </lineage>
</organism>
<dbReference type="Proteomes" id="UP000265520">
    <property type="component" value="Unassembled WGS sequence"/>
</dbReference>
<proteinExistence type="predicted"/>
<accession>A0A392V2P6</accession>
<dbReference type="EMBL" id="LXQA011047015">
    <property type="protein sequence ID" value="MCI82584.1"/>
    <property type="molecule type" value="Genomic_DNA"/>
</dbReference>
<sequence>PDPPGYTSNSLAPDSLVELDIDPNVVSAHGLLSKFSYLLDSFWCLLFEGAVLRSIKSRKHSQKL</sequence>
<reference evidence="1 2" key="1">
    <citation type="journal article" date="2018" name="Front. Plant Sci.">
        <title>Red Clover (Trifolium pratense) and Zigzag Clover (T. medium) - A Picture of Genomic Similarities and Differences.</title>
        <authorList>
            <person name="Dluhosova J."/>
            <person name="Istvanek J."/>
            <person name="Nedelnik J."/>
            <person name="Repkova J."/>
        </authorList>
    </citation>
    <scope>NUCLEOTIDE SEQUENCE [LARGE SCALE GENOMIC DNA]</scope>
    <source>
        <strain evidence="2">cv. 10/8</strain>
        <tissue evidence="1">Leaf</tissue>
    </source>
</reference>
<evidence type="ECO:0000313" key="2">
    <source>
        <dbReference type="Proteomes" id="UP000265520"/>
    </source>
</evidence>
<dbReference type="AlphaFoldDB" id="A0A392V2P6"/>
<evidence type="ECO:0000313" key="1">
    <source>
        <dbReference type="EMBL" id="MCI82584.1"/>
    </source>
</evidence>